<protein>
    <submittedName>
        <fullName evidence="5">DUF5067 domain-containing protein</fullName>
    </submittedName>
</protein>
<evidence type="ECO:0000256" key="2">
    <source>
        <dbReference type="SAM" id="MobiDB-lite"/>
    </source>
</evidence>
<dbReference type="EMBL" id="VJXW01000007">
    <property type="protein sequence ID" value="TRW26245.1"/>
    <property type="molecule type" value="Genomic_DNA"/>
</dbReference>
<dbReference type="InterPro" id="IPR031989">
    <property type="entry name" value="DUF5067"/>
</dbReference>
<feature type="domain" description="DUF5067" evidence="4">
    <location>
        <begin position="49"/>
        <end position="168"/>
    </location>
</feature>
<feature type="chain" id="PRO_5039081438" evidence="3">
    <location>
        <begin position="22"/>
        <end position="188"/>
    </location>
</feature>
<feature type="compositionally biased region" description="Polar residues" evidence="2">
    <location>
        <begin position="23"/>
        <end position="40"/>
    </location>
</feature>
<evidence type="ECO:0000313" key="6">
    <source>
        <dbReference type="Proteomes" id="UP000319424"/>
    </source>
</evidence>
<keyword evidence="1 3" id="KW-0732">Signal</keyword>
<comment type="caution">
    <text evidence="5">The sequence shown here is derived from an EMBL/GenBank/DDBJ whole genome shotgun (WGS) entry which is preliminary data.</text>
</comment>
<evidence type="ECO:0000256" key="1">
    <source>
        <dbReference type="ARBA" id="ARBA00022729"/>
    </source>
</evidence>
<gene>
    <name evidence="5" type="ORF">FL857_06035</name>
</gene>
<name>A0A552V711_9FIRM</name>
<dbReference type="RefSeq" id="WP_144398174.1">
    <property type="nucleotide sequence ID" value="NZ_VJXW01000007.1"/>
</dbReference>
<dbReference type="Pfam" id="PF16729">
    <property type="entry name" value="DUF5067"/>
    <property type="match status" value="1"/>
</dbReference>
<evidence type="ECO:0000313" key="5">
    <source>
        <dbReference type="EMBL" id="TRW26245.1"/>
    </source>
</evidence>
<evidence type="ECO:0000256" key="3">
    <source>
        <dbReference type="SAM" id="SignalP"/>
    </source>
</evidence>
<dbReference type="Proteomes" id="UP000319424">
    <property type="component" value="Unassembled WGS sequence"/>
</dbReference>
<dbReference type="InterPro" id="IPR029050">
    <property type="entry name" value="Immunoprotect_excell_Ig-like"/>
</dbReference>
<feature type="signal peptide" evidence="3">
    <location>
        <begin position="1"/>
        <end position="21"/>
    </location>
</feature>
<dbReference type="OrthoDB" id="2042100at2"/>
<dbReference type="Gene3D" id="2.60.40.1240">
    <property type="match status" value="1"/>
</dbReference>
<proteinExistence type="predicted"/>
<feature type="region of interest" description="Disordered" evidence="2">
    <location>
        <begin position="23"/>
        <end position="63"/>
    </location>
</feature>
<evidence type="ECO:0000259" key="4">
    <source>
        <dbReference type="Pfam" id="PF16729"/>
    </source>
</evidence>
<feature type="compositionally biased region" description="Polar residues" evidence="2">
    <location>
        <begin position="47"/>
        <end position="62"/>
    </location>
</feature>
<dbReference type="AlphaFoldDB" id="A0A552V711"/>
<accession>A0A552V711</accession>
<reference evidence="5 6" key="1">
    <citation type="submission" date="2019-07" db="EMBL/GenBank/DDBJ databases">
        <title>Criibacterium bergeronii gen. nov., sp. nov. isolated from human clinical samples.</title>
        <authorList>
            <person name="Maheux A.F."/>
            <person name="Boudreau D.K."/>
            <person name="Berube E."/>
            <person name="Brodeur S."/>
            <person name="Bernard K.A."/>
            <person name="Abed J.Y."/>
            <person name="Ducrey E."/>
            <person name="Guay E.F."/>
            <person name="Raymond F."/>
            <person name="Corbeil J."/>
            <person name="Domingo M.-C."/>
            <person name="Roy P.H."/>
            <person name="Boissinot M."/>
            <person name="Tocheva E.I."/>
            <person name="Omar R.F."/>
        </authorList>
    </citation>
    <scope>NUCLEOTIDE SEQUENCE [LARGE SCALE GENOMIC DNA]</scope>
    <source>
        <strain evidence="5 6">CCRI-24246</strain>
    </source>
</reference>
<sequence length="188" mass="20479">MKKILSLLLSLCMVLSLSYCGTSSPKQEAQKEQPQSSQAEQSKDSQENQAQQETPSSKTSLTIGDEAVSGDCAIVIDSLRFGKNTDGNKVVVVNYTYKNNNEEKTQSALSSTMIKVFQDGVELENAIISEGINGDNHFKDLRPGKSIDNCEQGFVLTSETSPLEIEFSSVSAMFTEDPVLITADLPQE</sequence>
<organism evidence="5 6">
    <name type="scientific">Criibacterium bergeronii</name>
    <dbReference type="NCBI Taxonomy" id="1871336"/>
    <lineage>
        <taxon>Bacteria</taxon>
        <taxon>Bacillati</taxon>
        <taxon>Bacillota</taxon>
        <taxon>Clostridia</taxon>
        <taxon>Peptostreptococcales</taxon>
        <taxon>Filifactoraceae</taxon>
        <taxon>Criibacterium</taxon>
    </lineage>
</organism>